<evidence type="ECO:0000313" key="1">
    <source>
        <dbReference type="EMBL" id="KAG2551972.1"/>
    </source>
</evidence>
<dbReference type="Proteomes" id="UP000823388">
    <property type="component" value="Chromosome 9K"/>
</dbReference>
<sequence>MGKELAGFPSSFQLLRPAGTNGGTSSPHLILVNSIDSFSPNNHSSDKAFREENEEEKDVMTVLIGLISVHFGLGPTQQ</sequence>
<reference evidence="1" key="1">
    <citation type="submission" date="2020-05" db="EMBL/GenBank/DDBJ databases">
        <title>WGS assembly of Panicum virgatum.</title>
        <authorList>
            <person name="Lovell J.T."/>
            <person name="Jenkins J."/>
            <person name="Shu S."/>
            <person name="Juenger T.E."/>
            <person name="Schmutz J."/>
        </authorList>
    </citation>
    <scope>NUCLEOTIDE SEQUENCE</scope>
    <source>
        <strain evidence="1">AP13</strain>
    </source>
</reference>
<name>A0A8T0NVC7_PANVG</name>
<dbReference type="AlphaFoldDB" id="A0A8T0NVC7"/>
<organism evidence="1 2">
    <name type="scientific">Panicum virgatum</name>
    <name type="common">Blackwell switchgrass</name>
    <dbReference type="NCBI Taxonomy" id="38727"/>
    <lineage>
        <taxon>Eukaryota</taxon>
        <taxon>Viridiplantae</taxon>
        <taxon>Streptophyta</taxon>
        <taxon>Embryophyta</taxon>
        <taxon>Tracheophyta</taxon>
        <taxon>Spermatophyta</taxon>
        <taxon>Magnoliopsida</taxon>
        <taxon>Liliopsida</taxon>
        <taxon>Poales</taxon>
        <taxon>Poaceae</taxon>
        <taxon>PACMAD clade</taxon>
        <taxon>Panicoideae</taxon>
        <taxon>Panicodae</taxon>
        <taxon>Paniceae</taxon>
        <taxon>Panicinae</taxon>
        <taxon>Panicum</taxon>
        <taxon>Panicum sect. Hiantes</taxon>
    </lineage>
</organism>
<evidence type="ECO:0000313" key="2">
    <source>
        <dbReference type="Proteomes" id="UP000823388"/>
    </source>
</evidence>
<accession>A0A8T0NVC7</accession>
<protein>
    <submittedName>
        <fullName evidence="1">Uncharacterized protein</fullName>
    </submittedName>
</protein>
<dbReference type="EMBL" id="CM029053">
    <property type="protein sequence ID" value="KAG2551972.1"/>
    <property type="molecule type" value="Genomic_DNA"/>
</dbReference>
<keyword evidence="2" id="KW-1185">Reference proteome</keyword>
<proteinExistence type="predicted"/>
<gene>
    <name evidence="1" type="ORF">PVAP13_9KG147885</name>
</gene>
<comment type="caution">
    <text evidence="1">The sequence shown here is derived from an EMBL/GenBank/DDBJ whole genome shotgun (WGS) entry which is preliminary data.</text>
</comment>